<dbReference type="InterPro" id="IPR053139">
    <property type="entry name" value="Surface_bspA-like"/>
</dbReference>
<dbReference type="PANTHER" id="PTHR45661:SF3">
    <property type="entry name" value="IG-LIKE DOMAIN-CONTAINING PROTEIN"/>
    <property type="match status" value="1"/>
</dbReference>
<dbReference type="InterPro" id="IPR032675">
    <property type="entry name" value="LRR_dom_sf"/>
</dbReference>
<reference evidence="1" key="1">
    <citation type="journal article" date="2019" name="Philos. Trans. R. Soc. Lond., B, Biol. Sci.">
        <title>Targeted metagenomic recovery of four divergent viruses reveals shared and distinctive characteristics of giant viruses of marine eukaryotes.</title>
        <authorList>
            <person name="Needham D.M."/>
            <person name="Poirier C."/>
            <person name="Hehenberger E."/>
            <person name="Jimenez V."/>
            <person name="Swalwell J.E."/>
            <person name="Santoro A.E."/>
            <person name="Worden A.Z."/>
        </authorList>
    </citation>
    <scope>NUCLEOTIDE SEQUENCE</scope>
    <source>
        <strain evidence="1">MPacV-611</strain>
    </source>
</reference>
<proteinExistence type="predicted"/>
<evidence type="ECO:0000313" key="1">
    <source>
        <dbReference type="EMBL" id="QFG74259.1"/>
    </source>
</evidence>
<dbReference type="EMBL" id="MN448285">
    <property type="protein sequence ID" value="QFG74259.1"/>
    <property type="molecule type" value="Genomic_DNA"/>
</dbReference>
<name>A0A5J6VKE3_9VIRU</name>
<dbReference type="Pfam" id="PF13306">
    <property type="entry name" value="LRR_5"/>
    <property type="match status" value="1"/>
</dbReference>
<accession>A0A5J6VKE3</accession>
<protein>
    <submittedName>
        <fullName evidence="1">Leucine rich repeat protein</fullName>
    </submittedName>
</protein>
<organism evidence="1">
    <name type="scientific">Megaviridae environmental sample</name>
    <dbReference type="NCBI Taxonomy" id="1737588"/>
    <lineage>
        <taxon>Viruses</taxon>
        <taxon>Varidnaviria</taxon>
        <taxon>Bamfordvirae</taxon>
        <taxon>Nucleocytoviricota</taxon>
        <taxon>Megaviricetes</taxon>
        <taxon>Imitervirales</taxon>
        <taxon>Mimiviridae</taxon>
        <taxon>environmental samples</taxon>
    </lineage>
</organism>
<dbReference type="SUPFAM" id="SSF52058">
    <property type="entry name" value="L domain-like"/>
    <property type="match status" value="1"/>
</dbReference>
<sequence length="640" mass="74408">MDYKSKYLKYKNKYLDIKNNNDIKNQVGGWRDLPDSKIYSIENGHLIIKPDVKVIPFNAFGDAFGSKLDYTQLTIPEGVEEIGDYAFSAGKFDTLILPSTLRYIGTRAFYECPNLQKVAIKDGLISLAHTAVFSYCTNLEIVILPKTLRFLGPETFYECRKLTKIELPNSLESISNAAFSGTKITELTIPPSVGHIQGNIFEFKSCDDPGVKIISENFVWKDCQLVDKRFKIIKRIINPSVISQHPDMIFDERQFNRLYIINDKNTPFAFGRFKFSDIKEKTIDDFSLHFVPKVLIGPTEKSYSLMNAPDGKPLSTADKFSHVHNIISNKEKMSDILSEELATATPDIEEEVHSGRVSEQKDRYFLLMFLGEHTMLERGEQNEGIFMLKDKVLKLARVVQSKYQHPRSIMNKYPKVYTIDTDFLLSEKISADLSDYFISHYPIKLLEKYEQLFTDEEHRIILGFHKNYVNWLKGSMLMPPNNSKPFISEEIFEEKVKKILTKFVNIIKGDIKDFIQNISNQYLKYQKEFYREGYYNGDAKWDNFAIDDTSAEEKLFFLDVESSLFTFDEMDNESDRKFIIKKHYEVFRGTQIFDFVIFNQDNSESNLMNLYKFPYISSEEYGGPGFLGFDIEVEWTELRF</sequence>
<dbReference type="InterPro" id="IPR026906">
    <property type="entry name" value="LRR_5"/>
</dbReference>
<dbReference type="PANTHER" id="PTHR45661">
    <property type="entry name" value="SURFACE ANTIGEN"/>
    <property type="match status" value="1"/>
</dbReference>
<dbReference type="Gene3D" id="3.80.10.10">
    <property type="entry name" value="Ribonuclease Inhibitor"/>
    <property type="match status" value="1"/>
</dbReference>